<gene>
    <name evidence="1" type="ORF">COV72_04675</name>
</gene>
<dbReference type="Proteomes" id="UP000229641">
    <property type="component" value="Unassembled WGS sequence"/>
</dbReference>
<reference evidence="1 2" key="1">
    <citation type="submission" date="2017-09" db="EMBL/GenBank/DDBJ databases">
        <title>Depth-based differentiation of microbial function through sediment-hosted aquifers and enrichment of novel symbionts in the deep terrestrial subsurface.</title>
        <authorList>
            <person name="Probst A.J."/>
            <person name="Ladd B."/>
            <person name="Jarett J.K."/>
            <person name="Geller-Mcgrath D.E."/>
            <person name="Sieber C.M."/>
            <person name="Emerson J.B."/>
            <person name="Anantharaman K."/>
            <person name="Thomas B.C."/>
            <person name="Malmstrom R."/>
            <person name="Stieglmeier M."/>
            <person name="Klingl A."/>
            <person name="Woyke T."/>
            <person name="Ryan C.M."/>
            <person name="Banfield J.F."/>
        </authorList>
    </citation>
    <scope>NUCLEOTIDE SEQUENCE [LARGE SCALE GENOMIC DNA]</scope>
    <source>
        <strain evidence="1">CG11_big_fil_rev_8_21_14_0_20_42_13</strain>
    </source>
</reference>
<dbReference type="AlphaFoldDB" id="A0A2H0LXK1"/>
<evidence type="ECO:0000313" key="2">
    <source>
        <dbReference type="Proteomes" id="UP000229641"/>
    </source>
</evidence>
<accession>A0A2H0LXK1</accession>
<dbReference type="EMBL" id="PCWA01000073">
    <property type="protein sequence ID" value="PIQ89092.1"/>
    <property type="molecule type" value="Genomic_DNA"/>
</dbReference>
<name>A0A2H0LXK1_9BACT</name>
<evidence type="ECO:0000313" key="1">
    <source>
        <dbReference type="EMBL" id="PIQ89092.1"/>
    </source>
</evidence>
<organism evidence="1 2">
    <name type="scientific">Candidatus Ghiorseimicrobium undicola</name>
    <dbReference type="NCBI Taxonomy" id="1974746"/>
    <lineage>
        <taxon>Bacteria</taxon>
        <taxon>Pseudomonadati</taxon>
        <taxon>Candidatus Omnitrophota</taxon>
        <taxon>Candidatus Ghiorseimicrobium</taxon>
    </lineage>
</organism>
<sequence length="62" mass="6848">MILYRCRPPWPDLSQERAIFPGVENRAPLLGLALAGRQSKANRARSACVRPCSKSGQAGRRI</sequence>
<comment type="caution">
    <text evidence="1">The sequence shown here is derived from an EMBL/GenBank/DDBJ whole genome shotgun (WGS) entry which is preliminary data.</text>
</comment>
<proteinExistence type="predicted"/>
<protein>
    <submittedName>
        <fullName evidence="1">Uncharacterized protein</fullName>
    </submittedName>
</protein>